<proteinExistence type="inferred from homology"/>
<dbReference type="PANTHER" id="PTHR43772:SF2">
    <property type="entry name" value="PUTATIVE (AFU_ORTHOLOGUE AFUA_2G04480)-RELATED"/>
    <property type="match status" value="1"/>
</dbReference>
<feature type="chain" id="PRO_5036690183" evidence="8">
    <location>
        <begin position="26"/>
        <end position="555"/>
    </location>
</feature>
<dbReference type="SUPFAM" id="SSF75005">
    <property type="entry name" value="Arabinanase/levansucrase/invertase"/>
    <property type="match status" value="1"/>
</dbReference>
<keyword evidence="2" id="KW-0624">Polysaccharide degradation</keyword>
<organism evidence="10 11">
    <name type="scientific">Jilunia laotingensis</name>
    <dbReference type="NCBI Taxonomy" id="2763675"/>
    <lineage>
        <taxon>Bacteria</taxon>
        <taxon>Pseudomonadati</taxon>
        <taxon>Bacteroidota</taxon>
        <taxon>Bacteroidia</taxon>
        <taxon>Bacteroidales</taxon>
        <taxon>Bacteroidaceae</taxon>
        <taxon>Jilunia</taxon>
    </lineage>
</organism>
<evidence type="ECO:0000256" key="1">
    <source>
        <dbReference type="ARBA" id="ARBA00009865"/>
    </source>
</evidence>
<dbReference type="Gene3D" id="2.60.120.260">
    <property type="entry name" value="Galactose-binding domain-like"/>
    <property type="match status" value="1"/>
</dbReference>
<evidence type="ECO:0000256" key="7">
    <source>
        <dbReference type="RuleBase" id="RU361187"/>
    </source>
</evidence>
<dbReference type="InterPro" id="IPR023296">
    <property type="entry name" value="Glyco_hydro_beta-prop_sf"/>
</dbReference>
<evidence type="ECO:0000259" key="9">
    <source>
        <dbReference type="PROSITE" id="PS50022"/>
    </source>
</evidence>
<evidence type="ECO:0000256" key="2">
    <source>
        <dbReference type="ARBA" id="ARBA00022651"/>
    </source>
</evidence>
<name>A0A926IQU4_9BACT</name>
<dbReference type="Gene3D" id="2.115.10.20">
    <property type="entry name" value="Glycosyl hydrolase domain, family 43"/>
    <property type="match status" value="1"/>
</dbReference>
<evidence type="ECO:0000256" key="8">
    <source>
        <dbReference type="SAM" id="SignalP"/>
    </source>
</evidence>
<feature type="site" description="Important for catalytic activity, responsible for pKa modulation of the active site Glu and correct orientation of both the proton donor and substrate" evidence="6">
    <location>
        <position position="177"/>
    </location>
</feature>
<accession>A0A926IQU4</accession>
<dbReference type="RefSeq" id="WP_262435267.1">
    <property type="nucleotide sequence ID" value="NZ_JACRTF010000001.1"/>
</dbReference>
<dbReference type="AlphaFoldDB" id="A0A926IQU4"/>
<keyword evidence="11" id="KW-1185">Reference proteome</keyword>
<dbReference type="Pfam" id="PF04616">
    <property type="entry name" value="Glyco_hydro_43"/>
    <property type="match status" value="1"/>
</dbReference>
<dbReference type="InterPro" id="IPR006710">
    <property type="entry name" value="Glyco_hydro_43"/>
</dbReference>
<keyword evidence="4" id="KW-0119">Carbohydrate metabolism</keyword>
<evidence type="ECO:0000313" key="11">
    <source>
        <dbReference type="Proteomes" id="UP000651085"/>
    </source>
</evidence>
<dbReference type="EMBL" id="JACRTF010000001">
    <property type="protein sequence ID" value="MBC8594166.1"/>
    <property type="molecule type" value="Genomic_DNA"/>
</dbReference>
<dbReference type="Pfam" id="PF22633">
    <property type="entry name" value="F5_F8_type_C_2"/>
    <property type="match status" value="1"/>
</dbReference>
<keyword evidence="5 7" id="KW-0326">Glycosidase</keyword>
<dbReference type="Proteomes" id="UP000651085">
    <property type="component" value="Unassembled WGS sequence"/>
</dbReference>
<dbReference type="PROSITE" id="PS50022">
    <property type="entry name" value="FA58C_3"/>
    <property type="match status" value="1"/>
</dbReference>
<feature type="signal peptide" evidence="8">
    <location>
        <begin position="1"/>
        <end position="25"/>
    </location>
</feature>
<protein>
    <submittedName>
        <fullName evidence="10">Family 43 glycosylhydrolase</fullName>
    </submittedName>
</protein>
<comment type="caution">
    <text evidence="10">The sequence shown here is derived from an EMBL/GenBank/DDBJ whole genome shotgun (WGS) entry which is preliminary data.</text>
</comment>
<dbReference type="GO" id="GO:0004553">
    <property type="term" value="F:hydrolase activity, hydrolyzing O-glycosyl compounds"/>
    <property type="evidence" value="ECO:0007669"/>
    <property type="project" value="InterPro"/>
</dbReference>
<reference evidence="10" key="1">
    <citation type="submission" date="2020-08" db="EMBL/GenBank/DDBJ databases">
        <title>Genome public.</title>
        <authorList>
            <person name="Liu C."/>
            <person name="Sun Q."/>
        </authorList>
    </citation>
    <scope>NUCLEOTIDE SEQUENCE</scope>
    <source>
        <strain evidence="10">N12</strain>
    </source>
</reference>
<gene>
    <name evidence="10" type="ORF">H8744_13115</name>
</gene>
<dbReference type="InterPro" id="IPR000421">
    <property type="entry name" value="FA58C"/>
</dbReference>
<dbReference type="SUPFAM" id="SSF49785">
    <property type="entry name" value="Galactose-binding domain-like"/>
    <property type="match status" value="1"/>
</dbReference>
<comment type="similarity">
    <text evidence="1 7">Belongs to the glycosyl hydrolase 43 family.</text>
</comment>
<keyword evidence="8" id="KW-0732">Signal</keyword>
<evidence type="ECO:0000256" key="3">
    <source>
        <dbReference type="ARBA" id="ARBA00022801"/>
    </source>
</evidence>
<dbReference type="GO" id="GO:0045493">
    <property type="term" value="P:xylan catabolic process"/>
    <property type="evidence" value="ECO:0007669"/>
    <property type="project" value="UniProtKB-KW"/>
</dbReference>
<evidence type="ECO:0000256" key="5">
    <source>
        <dbReference type="ARBA" id="ARBA00023295"/>
    </source>
</evidence>
<sequence length="555" mass="63089">MRKNKIIPVAIATAVLVLANLPVNGQNSLQHSKTTRSEANGDITDLHVFSMQTGNPTVPAYLADASFYYDPKTDMFYAYGTNDGAGGGNVYPAQVWYSTDCKTWKNEIVTFPKSWTDQAGTVAVWAPSIEYHPDTKKYYLMYSIDSKVFVAMSDHPLGPWEDANGAAPGKMMFQGYDGQFFIDNDHTMYISIDAWHFKIMKLKFDTSGRIFIDNSDPRFNHSNTNEFIGTYHYAQIDEINNAFEASYIYKRNNLYYLMWSFNGSENYNVRYAVSENITGPYREIHRSMEEPILQRDDKNHILGPGHHSMFDYEGRTFIAYHRQHYPFVDSKRQTCIDEVFFNPDGSIQKIRPTHKGVMVTTKVPADKRINIALGKQTLVSSAREYDSSVFEPRYRTHDISFRYNGNYAVDENYGTRWDAGVGATNPWLIVDLGSNCRVDEIETIFEFTSRTYLYKLEYLSQKEASSLSEASQSDAWKIFADRSKSGVEKSPVTDTPAKKSPVKARFIRLTIAGAVNLPPTADGLDKVNAENSLSIFELKVFGKDRKSKAGIHRSK</sequence>
<dbReference type="InterPro" id="IPR052176">
    <property type="entry name" value="Glycosyl_Hydrlase_43_Enz"/>
</dbReference>
<evidence type="ECO:0000256" key="6">
    <source>
        <dbReference type="PIRSR" id="PIRSR606710-2"/>
    </source>
</evidence>
<evidence type="ECO:0000256" key="4">
    <source>
        <dbReference type="ARBA" id="ARBA00023277"/>
    </source>
</evidence>
<dbReference type="InterPro" id="IPR008979">
    <property type="entry name" value="Galactose-bd-like_sf"/>
</dbReference>
<feature type="domain" description="F5/8 type C" evidence="9">
    <location>
        <begin position="368"/>
        <end position="509"/>
    </location>
</feature>
<keyword evidence="2" id="KW-0858">Xylan degradation</keyword>
<evidence type="ECO:0000313" key="10">
    <source>
        <dbReference type="EMBL" id="MBC8594166.1"/>
    </source>
</evidence>
<dbReference type="PANTHER" id="PTHR43772">
    <property type="entry name" value="ENDO-1,4-BETA-XYLANASE"/>
    <property type="match status" value="1"/>
</dbReference>
<keyword evidence="3 7" id="KW-0378">Hydrolase</keyword>